<dbReference type="InterPro" id="IPR006102">
    <property type="entry name" value="Ig-like_GH2"/>
</dbReference>
<keyword evidence="4" id="KW-0378">Hydrolase</keyword>
<dbReference type="InterPro" id="IPR017853">
    <property type="entry name" value="GH"/>
</dbReference>
<sequence length="966" mass="110173">MIQKSRYIFLLMIVLFTLSSFKNDEINLEGNWHFEIDRNDEGITQKWYNRSLTDVIKLPGSMAEFLKGDDITLKTKWTGSIYDSSFYFIPRLEKYRQPGNIHIPFWLTPAKHYVGAAWYQKEVNVPANWKGRRILLHLERVHIETRVWINDKEVGLQNSLVAPHVYDLSTFLSPGKQRISIRIDNRITKINMGPDSHSVTDHTQGNWNGIIGKIALESLSPVYIDDVQIYPDIKNRKARVKIILNNSTANEFNGKLSLSAKSFNTPKSDQTKEITNQVTISGADSKIIEIELPFGKDMLTWDEFDPALYHLAVKLNAKGIQSEKKVQFGIREFKIKGNQFFINDVPVFLRGTVHNCEFPLTGYPATTVEAWDEIFKTIKSYGLNHVRFHSWCPPEAAFIAADKAGIYLQPEGPSWPNHGPKIGLGQPIDQFLYDETIRMTKAYGNYASFTMLSAGNEPAGKQVEYLNAFVDFWKAKDSRRVYTGMSVGGSWPVVPNAEYQSRGGVRGLNWNKIPETESDFSTGIAAFKVPFVAHEIGQYCVFPNFEEIPKYKGVYRAKNFEMFKQDLQDHNMADQAKDFLNASGKLQALCYKNEIEKILRTPGYAGFQALGLQDFPGQGTALVGVLDAFFQEKGYTSAKEYKRFCNETVPLLKVPKFVYANTEILKAEIVLFHSGKTSLQNAVISWTLKNEKGIVLSEGNFDPKTFENGNGIFVGNLTFELNKIKEASKLNFEVKLNNTPFINDWDFWIYPEIKPEITNSIYYTTILDDKAKEVLQNGGKVFLNASGKVIKGKEVEMHFLPVFWNTSWFKMRPPHVTGMLIQDKSQAFANFPTSFHSDLQWWEIQNRSQVMNLEDFPADFRPLVQPIDTWFMNRRLALIIEAKVGKGKIIVSSADLGPDLKNKPAAKQLFISLQQYMNSDAFNPKEELSFDVLNDIFVSPSKEQFKTFTKDSPDELKPNSNQNKVK</sequence>
<dbReference type="Pfam" id="PF00703">
    <property type="entry name" value="Glyco_hydro_2"/>
    <property type="match status" value="1"/>
</dbReference>
<keyword evidence="5" id="KW-0326">Glycosidase</keyword>
<dbReference type="InterPro" id="IPR006104">
    <property type="entry name" value="Glyco_hydro_2_N"/>
</dbReference>
<comment type="catalytic activity">
    <reaction evidence="1">
        <text>Hydrolysis of terminal non-reducing beta-D-galactose residues in beta-D-galactosides.</text>
        <dbReference type="EC" id="3.2.1.23"/>
    </reaction>
</comment>
<evidence type="ECO:0000259" key="7">
    <source>
        <dbReference type="Pfam" id="PF02837"/>
    </source>
</evidence>
<dbReference type="InterPro" id="IPR050347">
    <property type="entry name" value="Bact_Beta-galactosidase"/>
</dbReference>
<dbReference type="Gene3D" id="2.60.40.10">
    <property type="entry name" value="Immunoglobulins"/>
    <property type="match status" value="1"/>
</dbReference>
<dbReference type="EMBL" id="JBHMFE010000018">
    <property type="protein sequence ID" value="MFB9109681.1"/>
    <property type="molecule type" value="Genomic_DNA"/>
</dbReference>
<evidence type="ECO:0000256" key="5">
    <source>
        <dbReference type="ARBA" id="ARBA00023295"/>
    </source>
</evidence>
<reference evidence="8 9" key="1">
    <citation type="submission" date="2024-09" db="EMBL/GenBank/DDBJ databases">
        <authorList>
            <person name="Sun Q."/>
            <person name="Mori K."/>
        </authorList>
    </citation>
    <scope>NUCLEOTIDE SEQUENCE [LARGE SCALE GENOMIC DNA]</scope>
    <source>
        <strain evidence="8 9">CECT 8365</strain>
    </source>
</reference>
<evidence type="ECO:0000256" key="2">
    <source>
        <dbReference type="ARBA" id="ARBA00007401"/>
    </source>
</evidence>
<dbReference type="PANTHER" id="PTHR46323:SF2">
    <property type="entry name" value="BETA-GALACTOSIDASE"/>
    <property type="match status" value="1"/>
</dbReference>
<dbReference type="Gene3D" id="3.20.20.80">
    <property type="entry name" value="Glycosidases"/>
    <property type="match status" value="1"/>
</dbReference>
<dbReference type="RefSeq" id="WP_379680670.1">
    <property type="nucleotide sequence ID" value="NZ_JBHMFE010000018.1"/>
</dbReference>
<evidence type="ECO:0000256" key="4">
    <source>
        <dbReference type="ARBA" id="ARBA00022801"/>
    </source>
</evidence>
<feature type="domain" description="Glycosyl hydrolases family 2 sugar binding" evidence="7">
    <location>
        <begin position="27"/>
        <end position="216"/>
    </location>
</feature>
<dbReference type="Proteomes" id="UP001589562">
    <property type="component" value="Unassembled WGS sequence"/>
</dbReference>
<dbReference type="Gene3D" id="2.60.120.260">
    <property type="entry name" value="Galactose-binding domain-like"/>
    <property type="match status" value="1"/>
</dbReference>
<evidence type="ECO:0000313" key="9">
    <source>
        <dbReference type="Proteomes" id="UP001589562"/>
    </source>
</evidence>
<dbReference type="InterPro" id="IPR008979">
    <property type="entry name" value="Galactose-bd-like_sf"/>
</dbReference>
<dbReference type="PANTHER" id="PTHR46323">
    <property type="entry name" value="BETA-GALACTOSIDASE"/>
    <property type="match status" value="1"/>
</dbReference>
<proteinExistence type="inferred from homology"/>
<dbReference type="EC" id="3.2.1.23" evidence="3"/>
<dbReference type="Pfam" id="PF02837">
    <property type="entry name" value="Glyco_hydro_2_N"/>
    <property type="match status" value="1"/>
</dbReference>
<evidence type="ECO:0000313" key="8">
    <source>
        <dbReference type="EMBL" id="MFB9109681.1"/>
    </source>
</evidence>
<name>A0ABV5HD95_9FLAO</name>
<dbReference type="SUPFAM" id="SSF49785">
    <property type="entry name" value="Galactose-binding domain-like"/>
    <property type="match status" value="1"/>
</dbReference>
<comment type="caution">
    <text evidence="8">The sequence shown here is derived from an EMBL/GenBank/DDBJ whole genome shotgun (WGS) entry which is preliminary data.</text>
</comment>
<keyword evidence="9" id="KW-1185">Reference proteome</keyword>
<protein>
    <recommendedName>
        <fullName evidence="3">beta-galactosidase</fullName>
        <ecNumber evidence="3">3.2.1.23</ecNumber>
    </recommendedName>
</protein>
<gene>
    <name evidence="8" type="ORF">ACFFVK_13925</name>
</gene>
<evidence type="ECO:0000256" key="3">
    <source>
        <dbReference type="ARBA" id="ARBA00012756"/>
    </source>
</evidence>
<accession>A0ABV5HD95</accession>
<evidence type="ECO:0000256" key="1">
    <source>
        <dbReference type="ARBA" id="ARBA00001412"/>
    </source>
</evidence>
<dbReference type="InterPro" id="IPR013783">
    <property type="entry name" value="Ig-like_fold"/>
</dbReference>
<dbReference type="SUPFAM" id="SSF51445">
    <property type="entry name" value="(Trans)glycosidases"/>
    <property type="match status" value="1"/>
</dbReference>
<feature type="domain" description="Glycoside hydrolase family 2 immunoglobulin-like beta-sandwich" evidence="6">
    <location>
        <begin position="222"/>
        <end position="331"/>
    </location>
</feature>
<organism evidence="8 9">
    <name type="scientific">Flavobacterium gyeonganense</name>
    <dbReference type="NCBI Taxonomy" id="1310418"/>
    <lineage>
        <taxon>Bacteria</taxon>
        <taxon>Pseudomonadati</taxon>
        <taxon>Bacteroidota</taxon>
        <taxon>Flavobacteriia</taxon>
        <taxon>Flavobacteriales</taxon>
        <taxon>Flavobacteriaceae</taxon>
        <taxon>Flavobacterium</taxon>
    </lineage>
</organism>
<evidence type="ECO:0000259" key="6">
    <source>
        <dbReference type="Pfam" id="PF00703"/>
    </source>
</evidence>
<comment type="similarity">
    <text evidence="2">Belongs to the glycosyl hydrolase 2 family.</text>
</comment>